<feature type="compositionally biased region" description="Polar residues" evidence="7">
    <location>
        <begin position="2161"/>
        <end position="2181"/>
    </location>
</feature>
<feature type="compositionally biased region" description="Polar residues" evidence="7">
    <location>
        <begin position="1200"/>
        <end position="1212"/>
    </location>
</feature>
<evidence type="ECO:0000313" key="9">
    <source>
        <dbReference type="EMBL" id="GJJ12392.1"/>
    </source>
</evidence>
<feature type="repeat" description="HEAT" evidence="6">
    <location>
        <begin position="450"/>
        <end position="487"/>
    </location>
</feature>
<feature type="domain" description="TOG" evidence="8">
    <location>
        <begin position="896"/>
        <end position="1134"/>
    </location>
</feature>
<feature type="domain" description="TOG" evidence="8">
    <location>
        <begin position="280"/>
        <end position="513"/>
    </location>
</feature>
<feature type="compositionally biased region" description="Low complexity" evidence="7">
    <location>
        <begin position="1593"/>
        <end position="1616"/>
    </location>
</feature>
<dbReference type="InterPro" id="IPR048491">
    <property type="entry name" value="XMAP215_CLASP_TOG"/>
</dbReference>
<comment type="caution">
    <text evidence="9">The sequence shown here is derived from an EMBL/GenBank/DDBJ whole genome shotgun (WGS) entry which is preliminary data.</text>
</comment>
<dbReference type="SMART" id="SM01349">
    <property type="entry name" value="TOG"/>
    <property type="match status" value="5"/>
</dbReference>
<accession>A0AAV5ACK9</accession>
<evidence type="ECO:0000259" key="8">
    <source>
        <dbReference type="SMART" id="SM01349"/>
    </source>
</evidence>
<feature type="repeat" description="HEAT" evidence="6">
    <location>
        <begin position="1476"/>
        <end position="1509"/>
    </location>
</feature>
<feature type="compositionally biased region" description="Polar residues" evidence="7">
    <location>
        <begin position="1625"/>
        <end position="1637"/>
    </location>
</feature>
<dbReference type="SUPFAM" id="SSF48371">
    <property type="entry name" value="ARM repeat"/>
    <property type="match status" value="3"/>
</dbReference>
<proteinExistence type="inferred from homology"/>
<reference evidence="9" key="1">
    <citation type="submission" date="2021-10" db="EMBL/GenBank/DDBJ databases">
        <title>De novo Genome Assembly of Clathrus columnatus (Basidiomycota, Fungi) Using Illumina and Nanopore Sequence Data.</title>
        <authorList>
            <person name="Ogiso-Tanaka E."/>
            <person name="Itagaki H."/>
            <person name="Hosoya T."/>
            <person name="Hosaka K."/>
        </authorList>
    </citation>
    <scope>NUCLEOTIDE SEQUENCE</scope>
    <source>
        <strain evidence="9">MO-923</strain>
    </source>
</reference>
<feature type="region of interest" description="Disordered" evidence="7">
    <location>
        <begin position="2122"/>
        <end position="2142"/>
    </location>
</feature>
<feature type="compositionally biased region" description="Polar residues" evidence="7">
    <location>
        <begin position="1237"/>
        <end position="1254"/>
    </location>
</feature>
<dbReference type="GO" id="GO:0000022">
    <property type="term" value="P:mitotic spindle elongation"/>
    <property type="evidence" value="ECO:0007669"/>
    <property type="project" value="UniProtKB-ARBA"/>
</dbReference>
<organism evidence="9 10">
    <name type="scientific">Clathrus columnatus</name>
    <dbReference type="NCBI Taxonomy" id="1419009"/>
    <lineage>
        <taxon>Eukaryota</taxon>
        <taxon>Fungi</taxon>
        <taxon>Dikarya</taxon>
        <taxon>Basidiomycota</taxon>
        <taxon>Agaricomycotina</taxon>
        <taxon>Agaricomycetes</taxon>
        <taxon>Phallomycetidae</taxon>
        <taxon>Phallales</taxon>
        <taxon>Clathraceae</taxon>
        <taxon>Clathrus</taxon>
    </lineage>
</organism>
<dbReference type="EMBL" id="BPWL01000007">
    <property type="protein sequence ID" value="GJJ12392.1"/>
    <property type="molecule type" value="Genomic_DNA"/>
</dbReference>
<dbReference type="FunFam" id="1.25.10.10:FF:000068">
    <property type="entry name" value="cytoskeleton-associated protein 5 isoform X1"/>
    <property type="match status" value="1"/>
</dbReference>
<feature type="region of interest" description="Disordered" evidence="7">
    <location>
        <begin position="2154"/>
        <end position="2191"/>
    </location>
</feature>
<feature type="compositionally biased region" description="Polar residues" evidence="7">
    <location>
        <begin position="871"/>
        <end position="885"/>
    </location>
</feature>
<dbReference type="PROSITE" id="PS50077">
    <property type="entry name" value="HEAT_REPEAT"/>
    <property type="match status" value="2"/>
</dbReference>
<dbReference type="Pfam" id="PF21041">
    <property type="entry name" value="XMAP215_CLASP_TOG"/>
    <property type="match status" value="4"/>
</dbReference>
<feature type="compositionally biased region" description="Polar residues" evidence="7">
    <location>
        <begin position="1992"/>
        <end position="2019"/>
    </location>
</feature>
<dbReference type="InterPro" id="IPR011989">
    <property type="entry name" value="ARM-like"/>
</dbReference>
<dbReference type="GO" id="GO:0051315">
    <property type="term" value="P:attachment of mitotic spindle microtubules to kinetochore"/>
    <property type="evidence" value="ECO:0007669"/>
    <property type="project" value="UniProtKB-ARBA"/>
</dbReference>
<feature type="region of interest" description="Disordered" evidence="7">
    <location>
        <begin position="864"/>
        <end position="894"/>
    </location>
</feature>
<feature type="compositionally biased region" description="Low complexity" evidence="7">
    <location>
        <begin position="554"/>
        <end position="563"/>
    </location>
</feature>
<dbReference type="InterPro" id="IPR034085">
    <property type="entry name" value="TOG"/>
</dbReference>
<dbReference type="PANTHER" id="PTHR12609">
    <property type="entry name" value="MICROTUBULE ASSOCIATED PROTEIN XMAP215"/>
    <property type="match status" value="1"/>
</dbReference>
<dbReference type="FunFam" id="1.25.10.10:FF:000063">
    <property type="entry name" value="Putative cytoskeleton-associated protein 5"/>
    <property type="match status" value="1"/>
</dbReference>
<feature type="compositionally biased region" description="Low complexity" evidence="7">
    <location>
        <begin position="601"/>
        <end position="620"/>
    </location>
</feature>
<feature type="region of interest" description="Disordered" evidence="7">
    <location>
        <begin position="1130"/>
        <end position="1254"/>
    </location>
</feature>
<dbReference type="InterPro" id="IPR021133">
    <property type="entry name" value="HEAT_type_2"/>
</dbReference>
<evidence type="ECO:0000313" key="10">
    <source>
        <dbReference type="Proteomes" id="UP001050691"/>
    </source>
</evidence>
<keyword evidence="3" id="KW-0677">Repeat</keyword>
<dbReference type="FunFam" id="1.25.10.10:FF:000019">
    <property type="entry name" value="Cytoskeleton-associated protein 5"/>
    <property type="match status" value="1"/>
</dbReference>
<keyword evidence="10" id="KW-1185">Reference proteome</keyword>
<feature type="domain" description="TOG" evidence="8">
    <location>
        <begin position="634"/>
        <end position="867"/>
    </location>
</feature>
<sequence>MDGPPPQEEDFSQIPILERLKHKNWKARLSAYEQLLKTFQATGSDTDPAFKPYISNPDLLKNMVMDTNAVAQEKGVECVVVFVKYAGETTAKTREVVIPALVEKCLGSTRAGTRTNSIELILQYTEVENTGAGAVADLLPGLGAKQPKTVSATVLALKELVRVFGTQVIPPQTILKALPKIFGHNDKTVRTEGSTLAQCLYQCIGPAIEPFLNDLKPVQVKELHEAFEVLDKEGKGKGTFKAERFTRQQARDMEQAALAGDDAPSDSGAAVAEVELDPRAFAEEVDVVLKLPPNYAAALNSSKWKERKEALDEILTALNTPKIKDSPELSDLIKALAGRMGDANVNCVIVAANCIEALAKGLMQAFARHRETIVPPLLGRLKERKQSVTDALGLALDAVFVTTTLPDILGDMQPFLADKNPQIKEGTLKFLHRSLQKTTLPPTPPQIKPLSESLAALLGDSVADVRDNAALALGTLMKIVGERPLNPVLEPLEASRKTKVKEAFEQATVRYKAGVSVPKVPAPAAKETTPVPKKKPQPISKKLTEEKEAESVKSDPPVSPVVLLEEDLPTKPRGKPPARLLAKKPAVSASPQATEPPASGPSQAKKPPAAFAANAAKSAKQPPPAVQGPLDTFKYKHTPDDAEALAASSIPETIAAGLGDSNWKTRLAAAEEMNTWLEGTIAEADSEVIVRFIAKKGWSEKNFQVSAKLYGIISMLAMECPSFGRSSVALCVGHLSEKLGDLKLKKPAGDTLLLLAEKTSLSFVLNQVYEPLSKQKAPKVLADSIAWINQALTEFGIAGLSLRNLIEALKTALKNSNATVRSSATTTLVTVKLFAGSSIKDLLEDLNPQLLATIYSEFDKVEGHSPPVPSRVSTDLASLPQGNDASKSKGGDPLDELFPRVDLDKLLHGTTILADSKNDAWKSRKEGLEALQGLLDIGANKRLKPSMGDIGQVLKTRIADTNKAVQLLALSIVGRIATGMNKPFEKHSRLFVAPITAALADQKTNIRTAALQTLTAIANACEGIDSMVGGIGVGLESSNPLQRASLLNWIAEWFKNNQSAADYDLQPWAAPVVSCLEDRNGDVRKGAQAVLPIVMKSIGFDKLMKETGSLKSASRTTVIPMIQAAKPSVVENPAPNVTSTTSATTASPAPVSKNISHPPAELPTTNPDPAETVRQSPSPQSVPSQAYGNGRLTGVRSKKIQPSISRPDSQLSTRDEELGASSRLTKPGIGLKRPASAATSRSVPTTASPTASLHFNGSSLEAKKSRLSKDSSKWIFDSNTLRKDLYESLQHQMEGHLSRDLISRLFSTSHNALTDIISGLDIIVDYYASAVAGDDKFGISIPDMQAVLIANSDFPLKYISMKIHEPQPNLVSKCLDVVDNVLSLLRSANHQLTDAEALCFVPTLIHKLGDAREAMRIRVSQTIQTLPKVYAYSRVFQLLLEHGLKSKVAKTRQGSLEELEDILRRAGIGACEPAKSIPVIASMIADKDPYVRKAALSTLSEAYILVGEKIWTLVGVLPPKDKTQLEERLRRVSLPETKDDIKPSATKPSIVVGSKPLNRPTSPAMIEPPRSMSPSNLPRVAKGSNTRPASPPSLNNTSKGTTTTTTRTKSLLPSRLGPNRARPNIASNIPNTQSTTSMDRRALQPLNGTSSNTQFVDAPVKSVETEDVPTMSINSDVTVTISSILSHDPSRSVDALKKIQKILEVLPEEAHLSASYVELSEHTEGLIETITLQMGHVFETPNAMYEPENFRLAKHLNQTLNAFCDHPLLAEALSVDIVTGLLEELTLRLLQTDDSNDSRIKDLSRFINMIILRLFATCRRIVTFRALFGLLLQIVRPFTSHTTQADSQEAKVAELVLKCVWKLARNIPGDLNKQLLDPVELFPAIEHFLQSVPPNEWRARAANKVPAGDMPLRTIKVIVQHIVAQYGEEVYEKISGAFEDPSATIVYPYVYRILNSSPPVRATEEAPSRMRAMTNASETVVHSETRRHSPPAVSQASTGTQSARSSQYSVESKTINPPQLTERLIPSTDDDDPDTQLIKIISNISSETTGALHKEGITQLHKFLKAYPHKKPRVDKLLDSTGPAFRKYIARALASRAAEDDERDIAVADTLSRLEAVRRDVPRSPISTRSSSPRRLSVVSDAEDPKLTRLHDLFGYHGRPTRSSAGSVNSGPPTNSRSSATVDADNILKNT</sequence>
<feature type="domain" description="TOG" evidence="8">
    <location>
        <begin position="1284"/>
        <end position="1538"/>
    </location>
</feature>
<name>A0AAV5ACK9_9AGAM</name>
<dbReference type="GO" id="GO:0061863">
    <property type="term" value="F:microtubule plus end polymerase"/>
    <property type="evidence" value="ECO:0007669"/>
    <property type="project" value="InterPro"/>
</dbReference>
<feature type="compositionally biased region" description="Low complexity" evidence="7">
    <location>
        <begin position="2123"/>
        <end position="2140"/>
    </location>
</feature>
<feature type="compositionally biased region" description="Basic and acidic residues" evidence="7">
    <location>
        <begin position="542"/>
        <end position="553"/>
    </location>
</feature>
<evidence type="ECO:0000256" key="4">
    <source>
        <dbReference type="ARBA" id="ARBA00023212"/>
    </source>
</evidence>
<feature type="domain" description="TOG" evidence="8">
    <location>
        <begin position="2"/>
        <end position="236"/>
    </location>
</feature>
<evidence type="ECO:0000256" key="7">
    <source>
        <dbReference type="SAM" id="MobiDB-lite"/>
    </source>
</evidence>
<keyword evidence="2" id="KW-0963">Cytoplasm</keyword>
<evidence type="ECO:0000256" key="3">
    <source>
        <dbReference type="ARBA" id="ARBA00022737"/>
    </source>
</evidence>
<dbReference type="Proteomes" id="UP001050691">
    <property type="component" value="Unassembled WGS sequence"/>
</dbReference>
<dbReference type="InterPro" id="IPR045110">
    <property type="entry name" value="XMAP215"/>
</dbReference>
<dbReference type="GO" id="GO:0005881">
    <property type="term" value="C:cytoplasmic microtubule"/>
    <property type="evidence" value="ECO:0007669"/>
    <property type="project" value="UniProtKB-ARBA"/>
</dbReference>
<comment type="subcellular location">
    <subcellularLocation>
        <location evidence="1">Cytoplasm</location>
        <location evidence="1">Cytoskeleton</location>
    </subcellularLocation>
</comment>
<dbReference type="GO" id="GO:0046785">
    <property type="term" value="P:microtubule polymerization"/>
    <property type="evidence" value="ECO:0007669"/>
    <property type="project" value="InterPro"/>
</dbReference>
<gene>
    <name evidence="9" type="ORF">Clacol_006634</name>
</gene>
<dbReference type="GO" id="GO:0099070">
    <property type="term" value="C:static microtubule bundle"/>
    <property type="evidence" value="ECO:0007669"/>
    <property type="project" value="UniProtKB-ARBA"/>
</dbReference>
<evidence type="ECO:0000256" key="5">
    <source>
        <dbReference type="ARBA" id="ARBA00025722"/>
    </source>
</evidence>
<feature type="compositionally biased region" description="Low complexity" evidence="7">
    <location>
        <begin position="1133"/>
        <end position="1152"/>
    </location>
</feature>
<dbReference type="InterPro" id="IPR016024">
    <property type="entry name" value="ARM-type_fold"/>
</dbReference>
<dbReference type="Gene3D" id="1.25.10.10">
    <property type="entry name" value="Leucine-rich Repeat Variant"/>
    <property type="match status" value="5"/>
</dbReference>
<evidence type="ECO:0000256" key="6">
    <source>
        <dbReference type="PROSITE-ProRule" id="PRU00103"/>
    </source>
</evidence>
<feature type="region of interest" description="Disordered" evidence="7">
    <location>
        <begin position="1536"/>
        <end position="1638"/>
    </location>
</feature>
<comment type="similarity">
    <text evidence="5">Belongs to the TOG/XMAP215 family.</text>
</comment>
<dbReference type="GO" id="GO:1990498">
    <property type="term" value="C:mitotic spindle microtubule"/>
    <property type="evidence" value="ECO:0007669"/>
    <property type="project" value="UniProtKB-ARBA"/>
</dbReference>
<keyword evidence="4" id="KW-0206">Cytoskeleton</keyword>
<evidence type="ECO:0000256" key="1">
    <source>
        <dbReference type="ARBA" id="ARBA00004245"/>
    </source>
</evidence>
<feature type="region of interest" description="Disordered" evidence="7">
    <location>
        <begin position="1960"/>
        <end position="2034"/>
    </location>
</feature>
<feature type="region of interest" description="Disordered" evidence="7">
    <location>
        <begin position="522"/>
        <end position="628"/>
    </location>
</feature>
<protein>
    <recommendedName>
        <fullName evidence="8">TOG domain-containing protein</fullName>
    </recommendedName>
</protein>
<evidence type="ECO:0000256" key="2">
    <source>
        <dbReference type="ARBA" id="ARBA00022490"/>
    </source>
</evidence>
<dbReference type="GO" id="GO:0051010">
    <property type="term" value="F:microtubule plus-end binding"/>
    <property type="evidence" value="ECO:0007669"/>
    <property type="project" value="InterPro"/>
</dbReference>
<dbReference type="GO" id="GO:1990571">
    <property type="term" value="P:meiotic centromere clustering"/>
    <property type="evidence" value="ECO:0007669"/>
    <property type="project" value="UniProtKB-ARBA"/>
</dbReference>
<feature type="compositionally biased region" description="Low complexity" evidence="7">
    <location>
        <begin position="1175"/>
        <end position="1185"/>
    </location>
</feature>
<dbReference type="GO" id="GO:0030951">
    <property type="term" value="P:establishment or maintenance of microtubule cytoskeleton polarity"/>
    <property type="evidence" value="ECO:0007669"/>
    <property type="project" value="InterPro"/>
</dbReference>
<dbReference type="GO" id="GO:0044732">
    <property type="term" value="C:mitotic spindle pole body"/>
    <property type="evidence" value="ECO:0007669"/>
    <property type="project" value="UniProtKB-ARBA"/>
</dbReference>